<feature type="region of interest" description="Disordered" evidence="9">
    <location>
        <begin position="377"/>
        <end position="454"/>
    </location>
</feature>
<dbReference type="GO" id="GO:0006955">
    <property type="term" value="P:immune response"/>
    <property type="evidence" value="ECO:0007669"/>
    <property type="project" value="InterPro"/>
</dbReference>
<feature type="disulfide bond" evidence="8">
    <location>
        <begin position="87"/>
        <end position="105"/>
    </location>
</feature>
<accession>A0A8C7XMH7</accession>
<keyword evidence="5" id="KW-0677">Repeat</keyword>
<comment type="subcellular location">
    <subcellularLocation>
        <location evidence="1">Secreted</location>
    </subcellularLocation>
</comment>
<dbReference type="PROSITE" id="PS50050">
    <property type="entry name" value="TNFR_NGFR_2"/>
    <property type="match status" value="2"/>
</dbReference>
<evidence type="ECO:0000256" key="10">
    <source>
        <dbReference type="SAM" id="Phobius"/>
    </source>
</evidence>
<dbReference type="PANTHER" id="PTHR23097">
    <property type="entry name" value="TUMOR NECROSIS FACTOR RECEPTOR SUPERFAMILY MEMBER"/>
    <property type="match status" value="1"/>
</dbReference>
<dbReference type="PRINTS" id="PR01680">
    <property type="entry name" value="TNFACTORR6"/>
</dbReference>
<comment type="caution">
    <text evidence="8">Lacks conserved residue(s) required for the propagation of feature annotation.</text>
</comment>
<keyword evidence="3" id="KW-0053">Apoptosis</keyword>
<keyword evidence="4" id="KW-0732">Signal</keyword>
<protein>
    <recommendedName>
        <fullName evidence="11">TNFR-Cys domain-containing protein</fullName>
    </recommendedName>
</protein>
<organism evidence="12 13">
    <name type="scientific">Oryzias sinensis</name>
    <name type="common">Chinese medaka</name>
    <dbReference type="NCBI Taxonomy" id="183150"/>
    <lineage>
        <taxon>Eukaryota</taxon>
        <taxon>Metazoa</taxon>
        <taxon>Chordata</taxon>
        <taxon>Craniata</taxon>
        <taxon>Vertebrata</taxon>
        <taxon>Euteleostomi</taxon>
        <taxon>Actinopterygii</taxon>
        <taxon>Neopterygii</taxon>
        <taxon>Teleostei</taxon>
        <taxon>Neoteleostei</taxon>
        <taxon>Acanthomorphata</taxon>
        <taxon>Ovalentaria</taxon>
        <taxon>Atherinomorphae</taxon>
        <taxon>Beloniformes</taxon>
        <taxon>Adrianichthyidae</taxon>
        <taxon>Oryziinae</taxon>
        <taxon>Oryzias</taxon>
    </lineage>
</organism>
<dbReference type="InterPro" id="IPR008063">
    <property type="entry name" value="Fas_rcpt"/>
</dbReference>
<keyword evidence="6 8" id="KW-1015">Disulfide bond</keyword>
<evidence type="ECO:0000256" key="2">
    <source>
        <dbReference type="ARBA" id="ARBA00022525"/>
    </source>
</evidence>
<dbReference type="AlphaFoldDB" id="A0A8C7XMH7"/>
<keyword evidence="10" id="KW-1133">Transmembrane helix</keyword>
<sequence length="539" mass="59611">MIISVFYIQVDQMRKYSLRFHTPPDLPVIFIHTTPVNSVFTKEAMGDLFVLLLLLSVQTTKANSHESICNEKTEYLKDGTDLCCKKCQPGYRLREHCSENKETVCEPCKSNTFLENWNYAPNCFSCKICNPRKLLRYEQNCTLTKNAVCVCEPETFCVMQHEPQCSACKRYTKCSPGQGVSVQGTPSSDVKCQKCPNGTFSSISSNSEKCKPHTDCKGRALVKKGDAISDNICEDQAPKPLKRNTPRAPVVIVLTSTEANNPGTTIDFTTTQGVKGFTQTSNTFVSFESSSSTKSPHTTKQPDIKPVVIASSVIGIFFLLLTFVSLLFFYKRQRTDSAKLHPKVDANGNCENGSKIVQRHEVEHQKMGLTSEQQCLLGKSEAGSEESQCSNSSDTSTKPDNFISNEPSTLLSKSDFNNPIFPLSEPMTLLSNPEAVTPQPSIPAQPSSQPTSPQIISPVTDRPHVNVNITVHIGNGSYQTVNPIDTRQAECQLPFEEKDWSVSTPKQEEGEQTCESVPESGANSTYYIPKQFATCKQAE</sequence>
<keyword evidence="10" id="KW-0812">Transmembrane</keyword>
<dbReference type="PROSITE" id="PS00652">
    <property type="entry name" value="TNFR_NGFR_1"/>
    <property type="match status" value="2"/>
</dbReference>
<dbReference type="SUPFAM" id="SSF57586">
    <property type="entry name" value="TNF receptor-like"/>
    <property type="match status" value="3"/>
</dbReference>
<feature type="disulfide bond" evidence="8">
    <location>
        <begin position="84"/>
        <end position="97"/>
    </location>
</feature>
<dbReference type="Proteomes" id="UP000694383">
    <property type="component" value="Unplaced"/>
</dbReference>
<evidence type="ECO:0000256" key="1">
    <source>
        <dbReference type="ARBA" id="ARBA00004613"/>
    </source>
</evidence>
<feature type="domain" description="TNFR-Cys" evidence="11">
    <location>
        <begin position="68"/>
        <end position="105"/>
    </location>
</feature>
<feature type="compositionally biased region" description="Polar residues" evidence="9">
    <location>
        <begin position="385"/>
        <end position="417"/>
    </location>
</feature>
<feature type="disulfide bond" evidence="8">
    <location>
        <begin position="108"/>
        <end position="123"/>
    </location>
</feature>
<proteinExistence type="predicted"/>
<dbReference type="GO" id="GO:0005576">
    <property type="term" value="C:extracellular region"/>
    <property type="evidence" value="ECO:0007669"/>
    <property type="project" value="UniProtKB-SubCell"/>
</dbReference>
<feature type="domain" description="TNFR-Cys" evidence="11">
    <location>
        <begin position="107"/>
        <end position="149"/>
    </location>
</feature>
<evidence type="ECO:0000256" key="5">
    <source>
        <dbReference type="ARBA" id="ARBA00022737"/>
    </source>
</evidence>
<evidence type="ECO:0000256" key="9">
    <source>
        <dbReference type="SAM" id="MobiDB-lite"/>
    </source>
</evidence>
<evidence type="ECO:0000259" key="11">
    <source>
        <dbReference type="PROSITE" id="PS50050"/>
    </source>
</evidence>
<dbReference type="GO" id="GO:0006915">
    <property type="term" value="P:apoptotic process"/>
    <property type="evidence" value="ECO:0007669"/>
    <property type="project" value="UniProtKB-KW"/>
</dbReference>
<dbReference type="InterPro" id="IPR001368">
    <property type="entry name" value="TNFR/NGFR_Cys_rich_reg"/>
</dbReference>
<feature type="region of interest" description="Disordered" evidence="9">
    <location>
        <begin position="499"/>
        <end position="522"/>
    </location>
</feature>
<dbReference type="CDD" id="cd15835">
    <property type="entry name" value="TNFRSF1B_teleost"/>
    <property type="match status" value="1"/>
</dbReference>
<feature type="repeat" description="TNFR-Cys" evidence="8">
    <location>
        <begin position="68"/>
        <end position="105"/>
    </location>
</feature>
<feature type="compositionally biased region" description="Low complexity" evidence="9">
    <location>
        <begin position="438"/>
        <end position="454"/>
    </location>
</feature>
<reference evidence="12" key="1">
    <citation type="submission" date="2025-08" db="UniProtKB">
        <authorList>
            <consortium name="Ensembl"/>
        </authorList>
    </citation>
    <scope>IDENTIFICATION</scope>
</reference>
<evidence type="ECO:0000256" key="6">
    <source>
        <dbReference type="ARBA" id="ARBA00023157"/>
    </source>
</evidence>
<dbReference type="InterPro" id="IPR052459">
    <property type="entry name" value="TNFRSF_decoy_receptor"/>
</dbReference>
<dbReference type="GO" id="GO:0004888">
    <property type="term" value="F:transmembrane signaling receptor activity"/>
    <property type="evidence" value="ECO:0007669"/>
    <property type="project" value="InterPro"/>
</dbReference>
<dbReference type="Gene3D" id="2.10.50.10">
    <property type="entry name" value="Tumor Necrosis Factor Receptor, subunit A, domain 2"/>
    <property type="match status" value="3"/>
</dbReference>
<reference evidence="12" key="2">
    <citation type="submission" date="2025-09" db="UniProtKB">
        <authorList>
            <consortium name="Ensembl"/>
        </authorList>
    </citation>
    <scope>IDENTIFICATION</scope>
</reference>
<dbReference type="SMART" id="SM00208">
    <property type="entry name" value="TNFR"/>
    <property type="match status" value="4"/>
</dbReference>
<name>A0A8C7XMH7_9TELE</name>
<feature type="repeat" description="TNFR-Cys" evidence="8">
    <location>
        <begin position="107"/>
        <end position="149"/>
    </location>
</feature>
<dbReference type="Pfam" id="PF00020">
    <property type="entry name" value="TNFR_c6"/>
    <property type="match status" value="1"/>
</dbReference>
<dbReference type="GO" id="GO:0007165">
    <property type="term" value="P:signal transduction"/>
    <property type="evidence" value="ECO:0007669"/>
    <property type="project" value="InterPro"/>
</dbReference>
<dbReference type="Ensembl" id="ENSOSIT00000015931.1">
    <property type="protein sequence ID" value="ENSOSIP00000015062.1"/>
    <property type="gene ID" value="ENSOSIG00000008461.1"/>
</dbReference>
<keyword evidence="13" id="KW-1185">Reference proteome</keyword>
<keyword evidence="2" id="KW-0964">Secreted</keyword>
<dbReference type="GeneTree" id="ENSGT00940000166932"/>
<feature type="transmembrane region" description="Helical" evidence="10">
    <location>
        <begin position="307"/>
        <end position="330"/>
    </location>
</feature>
<dbReference type="PANTHER" id="PTHR23097:SF90">
    <property type="entry name" value="TUMOR NECROSIS FACTOR RECEPTOR SUPERFAMILY MEMBER 11B"/>
    <property type="match status" value="1"/>
</dbReference>
<evidence type="ECO:0000256" key="3">
    <source>
        <dbReference type="ARBA" id="ARBA00022703"/>
    </source>
</evidence>
<evidence type="ECO:0000256" key="7">
    <source>
        <dbReference type="ARBA" id="ARBA00023180"/>
    </source>
</evidence>
<evidence type="ECO:0000313" key="13">
    <source>
        <dbReference type="Proteomes" id="UP000694383"/>
    </source>
</evidence>
<dbReference type="GO" id="GO:0016020">
    <property type="term" value="C:membrane"/>
    <property type="evidence" value="ECO:0007669"/>
    <property type="project" value="InterPro"/>
</dbReference>
<keyword evidence="7" id="KW-0325">Glycoprotein</keyword>
<evidence type="ECO:0000313" key="12">
    <source>
        <dbReference type="Ensembl" id="ENSOSIP00000015062.1"/>
    </source>
</evidence>
<keyword evidence="10" id="KW-0472">Membrane</keyword>
<evidence type="ECO:0000256" key="8">
    <source>
        <dbReference type="PROSITE-ProRule" id="PRU00206"/>
    </source>
</evidence>
<evidence type="ECO:0000256" key="4">
    <source>
        <dbReference type="ARBA" id="ARBA00022729"/>
    </source>
</evidence>